<dbReference type="AlphaFoldDB" id="A0A4Y2G124"/>
<name>A0A4Y2G124_ARAVE</name>
<comment type="caution">
    <text evidence="1">The sequence shown here is derived from an EMBL/GenBank/DDBJ whole genome shotgun (WGS) entry which is preliminary data.</text>
</comment>
<protein>
    <submittedName>
        <fullName evidence="1">Uncharacterized protein</fullName>
    </submittedName>
</protein>
<evidence type="ECO:0000313" key="1">
    <source>
        <dbReference type="EMBL" id="GBM46329.1"/>
    </source>
</evidence>
<dbReference type="OrthoDB" id="10057240at2759"/>
<organism evidence="1 2">
    <name type="scientific">Araneus ventricosus</name>
    <name type="common">Orbweaver spider</name>
    <name type="synonym">Epeira ventricosa</name>
    <dbReference type="NCBI Taxonomy" id="182803"/>
    <lineage>
        <taxon>Eukaryota</taxon>
        <taxon>Metazoa</taxon>
        <taxon>Ecdysozoa</taxon>
        <taxon>Arthropoda</taxon>
        <taxon>Chelicerata</taxon>
        <taxon>Arachnida</taxon>
        <taxon>Araneae</taxon>
        <taxon>Araneomorphae</taxon>
        <taxon>Entelegynae</taxon>
        <taxon>Araneoidea</taxon>
        <taxon>Araneidae</taxon>
        <taxon>Araneus</taxon>
    </lineage>
</organism>
<evidence type="ECO:0000313" key="2">
    <source>
        <dbReference type="Proteomes" id="UP000499080"/>
    </source>
</evidence>
<dbReference type="Proteomes" id="UP000499080">
    <property type="component" value="Unassembled WGS sequence"/>
</dbReference>
<keyword evidence="2" id="KW-1185">Reference proteome</keyword>
<proteinExistence type="predicted"/>
<reference evidence="1 2" key="1">
    <citation type="journal article" date="2019" name="Sci. Rep.">
        <title>Orb-weaving spider Araneus ventricosus genome elucidates the spidroin gene catalogue.</title>
        <authorList>
            <person name="Kono N."/>
            <person name="Nakamura H."/>
            <person name="Ohtoshi R."/>
            <person name="Moran D.A.P."/>
            <person name="Shinohara A."/>
            <person name="Yoshida Y."/>
            <person name="Fujiwara M."/>
            <person name="Mori M."/>
            <person name="Tomita M."/>
            <person name="Arakawa K."/>
        </authorList>
    </citation>
    <scope>NUCLEOTIDE SEQUENCE [LARGE SCALE GENOMIC DNA]</scope>
</reference>
<sequence>MKTELRRLQLASPDNQGIIFCACAGTNGKSPYYRGMLVHCTMAPNGGERGNVVSLAIFVVVKWPENFLTAEEALEYMNSLSDEEFDDPKMIIIPPEPDAVSDKEEIDNSITNCNIVETCGDPEIRDTA</sequence>
<dbReference type="EMBL" id="BGPR01001132">
    <property type="protein sequence ID" value="GBM46329.1"/>
    <property type="molecule type" value="Genomic_DNA"/>
</dbReference>
<gene>
    <name evidence="1" type="ORF">AVEN_195278_1</name>
</gene>
<accession>A0A4Y2G124</accession>